<gene>
    <name evidence="2" type="ORF">HDCHBGLK_02970</name>
</gene>
<accession>B0NAV3</accession>
<proteinExistence type="predicted"/>
<keyword evidence="3" id="KW-1185">Reference proteome</keyword>
<name>B0NAV3_CLOS5</name>
<dbReference type="STRING" id="411468.CLOSCI_00572"/>
<feature type="compositionally biased region" description="Basic and acidic residues" evidence="1">
    <location>
        <begin position="94"/>
        <end position="111"/>
    </location>
</feature>
<organism evidence="2 3">
    <name type="scientific">Clostridium scindens (strain ATCC 35704 / DSM 5676 / VPI 13733 / 19)</name>
    <dbReference type="NCBI Taxonomy" id="411468"/>
    <lineage>
        <taxon>Bacteria</taxon>
        <taxon>Bacillati</taxon>
        <taxon>Bacillota</taxon>
        <taxon>Clostridia</taxon>
        <taxon>Lachnospirales</taxon>
        <taxon>Lachnospiraceae</taxon>
    </lineage>
</organism>
<dbReference type="KEGG" id="csci:HDCHBGLK_02970"/>
<dbReference type="OrthoDB" id="1987714at2"/>
<dbReference type="AlphaFoldDB" id="B0NAV3"/>
<feature type="region of interest" description="Disordered" evidence="1">
    <location>
        <begin position="92"/>
        <end position="124"/>
    </location>
</feature>
<dbReference type="EMBL" id="CP036170">
    <property type="protein sequence ID" value="QBF75559.1"/>
    <property type="molecule type" value="Genomic_DNA"/>
</dbReference>
<sequence>MSLIDAFSKEDRVPVTFTDFFNLVKQAAKYENVMNGVKCDVPHRYIRECMTGEKELTDKVEVTVHFGEGELEEITERIKRQVAEEFGIPIELLEEGKQEQHEADQDPKEAIPDEEPPITGEKGE</sequence>
<reference evidence="2 3" key="1">
    <citation type="journal article" date="2019" name="Appl. Environ. Microbiol.">
        <title>Clostridium scindens ATCC 35704: integration of nutritional requirements, the complete genome sequence, and global transcriptional responses to bile acids.</title>
        <authorList>
            <person name="Devendran S."/>
            <person name="Shrestha R."/>
            <person name="Alves J.M.P."/>
            <person name="Wolf P.G."/>
            <person name="Ly L."/>
            <person name="Hernandez A.G."/>
            <person name="Mendez-Garcia C."/>
            <person name="Inboden A."/>
            <person name="Wiley J."/>
            <person name="Paul O."/>
            <person name="Allen A."/>
            <person name="Springer E."/>
            <person name="Wright C.L."/>
            <person name="Fields C.J."/>
            <person name="Daniel S.L."/>
            <person name="Ridlon J.M."/>
        </authorList>
    </citation>
    <scope>NUCLEOTIDE SEQUENCE [LARGE SCALE GENOMIC DNA]</scope>
    <source>
        <strain evidence="2 3">ATCC 35704</strain>
    </source>
</reference>
<protein>
    <submittedName>
        <fullName evidence="2">Uncharacterized protein</fullName>
    </submittedName>
</protein>
<dbReference type="Proteomes" id="UP000289664">
    <property type="component" value="Chromosome"/>
</dbReference>
<dbReference type="RefSeq" id="WP_004606123.1">
    <property type="nucleotide sequence ID" value="NZ_CP036170.1"/>
</dbReference>
<dbReference type="GeneID" id="62697158"/>
<evidence type="ECO:0000256" key="1">
    <source>
        <dbReference type="SAM" id="MobiDB-lite"/>
    </source>
</evidence>
<evidence type="ECO:0000313" key="3">
    <source>
        <dbReference type="Proteomes" id="UP000289664"/>
    </source>
</evidence>
<dbReference type="HOGENOM" id="CLU_1999955_0_0_9"/>
<evidence type="ECO:0000313" key="2">
    <source>
        <dbReference type="EMBL" id="QBF75559.1"/>
    </source>
</evidence>
<dbReference type="eggNOG" id="ENOG5030FP3">
    <property type="taxonomic scope" value="Bacteria"/>
</dbReference>